<feature type="compositionally biased region" description="Basic and acidic residues" evidence="1">
    <location>
        <begin position="16"/>
        <end position="42"/>
    </location>
</feature>
<accession>A0A7W7RJS8</accession>
<feature type="region of interest" description="Disordered" evidence="1">
    <location>
        <begin position="15"/>
        <end position="51"/>
    </location>
</feature>
<comment type="caution">
    <text evidence="2">The sequence shown here is derived from an EMBL/GenBank/DDBJ whole genome shotgun (WGS) entry which is preliminary data.</text>
</comment>
<keyword evidence="3" id="KW-1185">Reference proteome</keyword>
<sequence length="51" mass="5741">MPHPGPVCRGCLWARVSERTRRRDSPPPRKGGHDRTPDHRGFDVGQQRAPG</sequence>
<dbReference type="AlphaFoldDB" id="A0A7W7RJS8"/>
<evidence type="ECO:0000313" key="3">
    <source>
        <dbReference type="Proteomes" id="UP000523007"/>
    </source>
</evidence>
<evidence type="ECO:0000256" key="1">
    <source>
        <dbReference type="SAM" id="MobiDB-lite"/>
    </source>
</evidence>
<proteinExistence type="predicted"/>
<name>A0A7W7RJS8_9ACTN</name>
<dbReference type="Proteomes" id="UP000523007">
    <property type="component" value="Unassembled WGS sequence"/>
</dbReference>
<evidence type="ECO:0000313" key="2">
    <source>
        <dbReference type="EMBL" id="MBB4933303.1"/>
    </source>
</evidence>
<organism evidence="2 3">
    <name type="scientific">Lipingzhangella halophila</name>
    <dbReference type="NCBI Taxonomy" id="1783352"/>
    <lineage>
        <taxon>Bacteria</taxon>
        <taxon>Bacillati</taxon>
        <taxon>Actinomycetota</taxon>
        <taxon>Actinomycetes</taxon>
        <taxon>Streptosporangiales</taxon>
        <taxon>Nocardiopsidaceae</taxon>
        <taxon>Lipingzhangella</taxon>
    </lineage>
</organism>
<dbReference type="EMBL" id="JACHJT010000001">
    <property type="protein sequence ID" value="MBB4933303.1"/>
    <property type="molecule type" value="Genomic_DNA"/>
</dbReference>
<gene>
    <name evidence="2" type="ORF">F4561_004123</name>
</gene>
<protein>
    <submittedName>
        <fullName evidence="2">Uncharacterized protein</fullName>
    </submittedName>
</protein>
<reference evidence="2 3" key="1">
    <citation type="submission" date="2020-08" db="EMBL/GenBank/DDBJ databases">
        <title>Sequencing the genomes of 1000 actinobacteria strains.</title>
        <authorList>
            <person name="Klenk H.-P."/>
        </authorList>
    </citation>
    <scope>NUCLEOTIDE SEQUENCE [LARGE SCALE GENOMIC DNA]</scope>
    <source>
        <strain evidence="2 3">DSM 102030</strain>
    </source>
</reference>